<sequence length="96" mass="10998">MGKVRKNHDAAFKARVALEAIKGEKTIAQLASEYGVHPNQIGQWKKRLLKELPGVFSGKRKREEKDRGELEAELYRQIGQLKVELDWLKKKSDLLG</sequence>
<dbReference type="GO" id="GO:0006313">
    <property type="term" value="P:DNA transposition"/>
    <property type="evidence" value="ECO:0007669"/>
    <property type="project" value="InterPro"/>
</dbReference>
<protein>
    <recommendedName>
        <fullName evidence="2">Transposase IS3/IS911 family protein</fullName>
    </recommendedName>
</protein>
<accession>A0A0F9ERE9</accession>
<evidence type="ECO:0008006" key="2">
    <source>
        <dbReference type="Google" id="ProtNLM"/>
    </source>
</evidence>
<dbReference type="InterPro" id="IPR010921">
    <property type="entry name" value="Trp_repressor/repl_initiator"/>
</dbReference>
<name>A0A0F9ERE9_9ZZZZ</name>
<dbReference type="AlphaFoldDB" id="A0A0F9ERE9"/>
<evidence type="ECO:0000313" key="1">
    <source>
        <dbReference type="EMBL" id="KKL68821.1"/>
    </source>
</evidence>
<dbReference type="GO" id="GO:0004803">
    <property type="term" value="F:transposase activity"/>
    <property type="evidence" value="ECO:0007669"/>
    <property type="project" value="InterPro"/>
</dbReference>
<dbReference type="InterPro" id="IPR002514">
    <property type="entry name" value="Transposase_8"/>
</dbReference>
<dbReference type="EMBL" id="LAZR01026413">
    <property type="protein sequence ID" value="KKL68821.1"/>
    <property type="molecule type" value="Genomic_DNA"/>
</dbReference>
<comment type="caution">
    <text evidence="1">The sequence shown here is derived from an EMBL/GenBank/DDBJ whole genome shotgun (WGS) entry which is preliminary data.</text>
</comment>
<proteinExistence type="predicted"/>
<gene>
    <name evidence="1" type="ORF">LCGC14_2121140</name>
</gene>
<dbReference type="SUPFAM" id="SSF48295">
    <property type="entry name" value="TrpR-like"/>
    <property type="match status" value="1"/>
</dbReference>
<dbReference type="Pfam" id="PF01527">
    <property type="entry name" value="HTH_Tnp_1"/>
    <property type="match status" value="1"/>
</dbReference>
<dbReference type="GO" id="GO:0043565">
    <property type="term" value="F:sequence-specific DNA binding"/>
    <property type="evidence" value="ECO:0007669"/>
    <property type="project" value="InterPro"/>
</dbReference>
<reference evidence="1" key="1">
    <citation type="journal article" date="2015" name="Nature">
        <title>Complex archaea that bridge the gap between prokaryotes and eukaryotes.</title>
        <authorList>
            <person name="Spang A."/>
            <person name="Saw J.H."/>
            <person name="Jorgensen S.L."/>
            <person name="Zaremba-Niedzwiedzka K."/>
            <person name="Martijn J."/>
            <person name="Lind A.E."/>
            <person name="van Eijk R."/>
            <person name="Schleper C."/>
            <person name="Guy L."/>
            <person name="Ettema T.J."/>
        </authorList>
    </citation>
    <scope>NUCLEOTIDE SEQUENCE</scope>
</reference>
<organism evidence="1">
    <name type="scientific">marine sediment metagenome</name>
    <dbReference type="NCBI Taxonomy" id="412755"/>
    <lineage>
        <taxon>unclassified sequences</taxon>
        <taxon>metagenomes</taxon>
        <taxon>ecological metagenomes</taxon>
    </lineage>
</organism>